<dbReference type="EMBL" id="GG693867">
    <property type="protein sequence ID" value="EES53260.1"/>
    <property type="molecule type" value="Genomic_DNA"/>
</dbReference>
<gene>
    <name evidence="1" type="ORF">UBAL3_80150049</name>
</gene>
<dbReference type="Proteomes" id="UP000009374">
    <property type="component" value="Unassembled WGS sequence"/>
</dbReference>
<name>C6HVZ8_9BACT</name>
<accession>C6HVZ8</accession>
<evidence type="ECO:0000313" key="2">
    <source>
        <dbReference type="Proteomes" id="UP000009374"/>
    </source>
</evidence>
<sequence length="84" mass="9574">MDVRTIVASYLEYHGFDGLCHPDTECGCGLSDLIGPCEGAQSDCRPSYRIPLRNGETFFTADFDHRPTEAEIRDYWKKLEERNG</sequence>
<organism evidence="1 2">
    <name type="scientific">Leptospirillum ferrodiazotrophum</name>
    <dbReference type="NCBI Taxonomy" id="412449"/>
    <lineage>
        <taxon>Bacteria</taxon>
        <taxon>Pseudomonadati</taxon>
        <taxon>Nitrospirota</taxon>
        <taxon>Nitrospiria</taxon>
        <taxon>Nitrospirales</taxon>
        <taxon>Nitrospiraceae</taxon>
        <taxon>Leptospirillum</taxon>
    </lineage>
</organism>
<protein>
    <submittedName>
        <fullName evidence="1">Uncharacterized protein</fullName>
    </submittedName>
</protein>
<reference evidence="1 2" key="1">
    <citation type="journal article" date="2009" name="Appl. Environ. Microbiol.">
        <title>Community genomic and proteomic analyses of chemoautotrophic iron-oxidizing "Leptospirillum rubarum" (Group II) and "Leptospirillum ferrodiazotrophum" (Group III) bacteria in acid mine drainage biofilms.</title>
        <authorList>
            <person name="Goltsman D.S."/>
            <person name="Denef V.J."/>
            <person name="Singer S.W."/>
            <person name="VerBerkmoes N.C."/>
            <person name="Lefsrud M."/>
            <person name="Mueller R.S."/>
            <person name="Dick G.J."/>
            <person name="Sun C.L."/>
            <person name="Wheeler K.E."/>
            <person name="Zemla A."/>
            <person name="Baker B.J."/>
            <person name="Hauser L."/>
            <person name="Land M."/>
            <person name="Shah M.B."/>
            <person name="Thelen M.P."/>
            <person name="Hettich R.L."/>
            <person name="Banfield J.F."/>
        </authorList>
    </citation>
    <scope>NUCLEOTIDE SEQUENCE [LARGE SCALE GENOMIC DNA]</scope>
</reference>
<keyword evidence="2" id="KW-1185">Reference proteome</keyword>
<proteinExistence type="predicted"/>
<dbReference type="AlphaFoldDB" id="C6HVZ8"/>
<evidence type="ECO:0000313" key="1">
    <source>
        <dbReference type="EMBL" id="EES53260.1"/>
    </source>
</evidence>